<dbReference type="EMBL" id="CP030918">
    <property type="protein sequence ID" value="AXC51077.1"/>
    <property type="molecule type" value="Genomic_DNA"/>
</dbReference>
<dbReference type="InterPro" id="IPR000086">
    <property type="entry name" value="NUDIX_hydrolase_dom"/>
</dbReference>
<evidence type="ECO:0000256" key="2">
    <source>
        <dbReference type="ARBA" id="ARBA00022723"/>
    </source>
</evidence>
<evidence type="ECO:0000256" key="1">
    <source>
        <dbReference type="ARBA" id="ARBA00001946"/>
    </source>
</evidence>
<evidence type="ECO:0000313" key="6">
    <source>
        <dbReference type="EMBL" id="AXC51077.1"/>
    </source>
</evidence>
<dbReference type="InterPro" id="IPR015797">
    <property type="entry name" value="NUDIX_hydrolase-like_dom_sf"/>
</dbReference>
<dbReference type="GO" id="GO:0046872">
    <property type="term" value="F:metal ion binding"/>
    <property type="evidence" value="ECO:0007669"/>
    <property type="project" value="UniProtKB-KW"/>
</dbReference>
<keyword evidence="4" id="KW-0460">Magnesium</keyword>
<keyword evidence="3" id="KW-0378">Hydrolase</keyword>
<dbReference type="PROSITE" id="PS51462">
    <property type="entry name" value="NUDIX"/>
    <property type="match status" value="1"/>
</dbReference>
<dbReference type="KEGG" id="pars:DRW48_04595"/>
<dbReference type="GO" id="GO:0005737">
    <property type="term" value="C:cytoplasm"/>
    <property type="evidence" value="ECO:0007669"/>
    <property type="project" value="TreeGrafter"/>
</dbReference>
<dbReference type="PANTHER" id="PTHR12629">
    <property type="entry name" value="DIPHOSPHOINOSITOL POLYPHOSPHATE PHOSPHOHYDROLASE"/>
    <property type="match status" value="1"/>
</dbReference>
<organism evidence="6 7">
    <name type="scientific">Paracoccus suum</name>
    <dbReference type="NCBI Taxonomy" id="2259340"/>
    <lineage>
        <taxon>Bacteria</taxon>
        <taxon>Pseudomonadati</taxon>
        <taxon>Pseudomonadota</taxon>
        <taxon>Alphaproteobacteria</taxon>
        <taxon>Rhodobacterales</taxon>
        <taxon>Paracoccaceae</taxon>
        <taxon>Paracoccus</taxon>
    </lineage>
</organism>
<dbReference type="OrthoDB" id="7066910at2"/>
<evidence type="ECO:0000256" key="3">
    <source>
        <dbReference type="ARBA" id="ARBA00022801"/>
    </source>
</evidence>
<reference evidence="7" key="1">
    <citation type="submission" date="2018-07" db="EMBL/GenBank/DDBJ databases">
        <title>Genome sequencing of Paracoccus sp. SC2-6.</title>
        <authorList>
            <person name="Heo J."/>
            <person name="Kim S.-J."/>
            <person name="Kwon S.-W."/>
        </authorList>
    </citation>
    <scope>NUCLEOTIDE SEQUENCE [LARGE SCALE GENOMIC DNA]</scope>
    <source>
        <strain evidence="7">SC2-6</strain>
    </source>
</reference>
<dbReference type="Pfam" id="PF00293">
    <property type="entry name" value="NUDIX"/>
    <property type="match status" value="1"/>
</dbReference>
<dbReference type="GO" id="GO:0016462">
    <property type="term" value="F:pyrophosphatase activity"/>
    <property type="evidence" value="ECO:0007669"/>
    <property type="project" value="InterPro"/>
</dbReference>
<protein>
    <submittedName>
        <fullName evidence="6">NUDIX domain-containing protein</fullName>
    </submittedName>
</protein>
<dbReference type="CDD" id="cd04666">
    <property type="entry name" value="NUDIX_DIPP2_like_Nudt4"/>
    <property type="match status" value="1"/>
</dbReference>
<evidence type="ECO:0000259" key="5">
    <source>
        <dbReference type="PROSITE" id="PS51462"/>
    </source>
</evidence>
<dbReference type="AlphaFoldDB" id="A0A344PNX2"/>
<sequence length="164" mass="18422">MAPGAPDISIPVRRKKPETQVAALCLNEARDRVLLITSRGTGRWVVPKGWPMRKFSLPGTALQEAWEEAGVEGVVGQTELGRYHYAKLQDQAFAIPIEVRVFAVIVRRLKSRFPEAGERKLKWFRPEEAAPLVAEAGLRDLILSLPELVTSGRLMPKKSDKRRK</sequence>
<dbReference type="PANTHER" id="PTHR12629:SF0">
    <property type="entry name" value="DIPHOSPHOINOSITOL-POLYPHOSPHATE DIPHOSPHATASE"/>
    <property type="match status" value="1"/>
</dbReference>
<evidence type="ECO:0000313" key="7">
    <source>
        <dbReference type="Proteomes" id="UP000252023"/>
    </source>
</evidence>
<feature type="domain" description="Nudix hydrolase" evidence="5">
    <location>
        <begin position="16"/>
        <end position="146"/>
    </location>
</feature>
<name>A0A344PNX2_9RHOB</name>
<dbReference type="Proteomes" id="UP000252023">
    <property type="component" value="Chromosome"/>
</dbReference>
<accession>A0A344PNX2</accession>
<comment type="cofactor">
    <cofactor evidence="1">
        <name>Mg(2+)</name>
        <dbReference type="ChEBI" id="CHEBI:18420"/>
    </cofactor>
</comment>
<keyword evidence="7" id="KW-1185">Reference proteome</keyword>
<keyword evidence="2" id="KW-0479">Metal-binding</keyword>
<gene>
    <name evidence="6" type="ORF">DRW48_04595</name>
</gene>
<dbReference type="InterPro" id="IPR047198">
    <property type="entry name" value="DDP-like_NUDIX"/>
</dbReference>
<dbReference type="SUPFAM" id="SSF55811">
    <property type="entry name" value="Nudix"/>
    <property type="match status" value="1"/>
</dbReference>
<dbReference type="Gene3D" id="3.90.79.10">
    <property type="entry name" value="Nucleoside Triphosphate Pyrophosphohydrolase"/>
    <property type="match status" value="1"/>
</dbReference>
<proteinExistence type="predicted"/>
<evidence type="ECO:0000256" key="4">
    <source>
        <dbReference type="ARBA" id="ARBA00022842"/>
    </source>
</evidence>